<dbReference type="GO" id="GO:0005576">
    <property type="term" value="C:extracellular region"/>
    <property type="evidence" value="ECO:0007669"/>
    <property type="project" value="UniProtKB-SubCell"/>
</dbReference>
<accession>A0AAN6MR68</accession>
<dbReference type="EMBL" id="MU855360">
    <property type="protein sequence ID" value="KAK3905394.1"/>
    <property type="molecule type" value="Genomic_DNA"/>
</dbReference>
<name>A0AAN6MR68_9PEZI</name>
<dbReference type="InterPro" id="IPR032382">
    <property type="entry name" value="AltA1"/>
</dbReference>
<proteinExistence type="predicted"/>
<dbReference type="AlphaFoldDB" id="A0AAN6MR68"/>
<sequence>MTKFVSLVFALAAALASATDGPGCKPRPPRDGKCWKDILALEWTVHAFDYHASYIFSTPSHQNSWGYVNFNLTNTVVPYTAVCSAASSQLSDFFYGTIDYACTLPAEAPAGASVKFRYSRPGGKLDITESIICSENGKTGTFVVTGSEATTLECTDVTTVTPDWKPGQIYSGREVKCDLVDVTFTPNQVVG</sequence>
<evidence type="ECO:0000259" key="6">
    <source>
        <dbReference type="Pfam" id="PF16541"/>
    </source>
</evidence>
<feature type="signal peptide" evidence="5">
    <location>
        <begin position="1"/>
        <end position="18"/>
    </location>
</feature>
<reference evidence="7" key="1">
    <citation type="journal article" date="2023" name="Mol. Phylogenet. Evol.">
        <title>Genome-scale phylogeny and comparative genomics of the fungal order Sordariales.</title>
        <authorList>
            <person name="Hensen N."/>
            <person name="Bonometti L."/>
            <person name="Westerberg I."/>
            <person name="Brannstrom I.O."/>
            <person name="Guillou S."/>
            <person name="Cros-Aarteil S."/>
            <person name="Calhoun S."/>
            <person name="Haridas S."/>
            <person name="Kuo A."/>
            <person name="Mondo S."/>
            <person name="Pangilinan J."/>
            <person name="Riley R."/>
            <person name="LaButti K."/>
            <person name="Andreopoulos B."/>
            <person name="Lipzen A."/>
            <person name="Chen C."/>
            <person name="Yan M."/>
            <person name="Daum C."/>
            <person name="Ng V."/>
            <person name="Clum A."/>
            <person name="Steindorff A."/>
            <person name="Ohm R.A."/>
            <person name="Martin F."/>
            <person name="Silar P."/>
            <person name="Natvig D.O."/>
            <person name="Lalanne C."/>
            <person name="Gautier V."/>
            <person name="Ament-Velasquez S.L."/>
            <person name="Kruys A."/>
            <person name="Hutchinson M.I."/>
            <person name="Powell A.J."/>
            <person name="Barry K."/>
            <person name="Miller A.N."/>
            <person name="Grigoriev I.V."/>
            <person name="Debuchy R."/>
            <person name="Gladieux P."/>
            <person name="Hiltunen Thoren M."/>
            <person name="Johannesson H."/>
        </authorList>
    </citation>
    <scope>NUCLEOTIDE SEQUENCE</scope>
    <source>
        <strain evidence="7">CBS 103.79</strain>
    </source>
</reference>
<evidence type="ECO:0000313" key="8">
    <source>
        <dbReference type="Proteomes" id="UP001303889"/>
    </source>
</evidence>
<dbReference type="Proteomes" id="UP001303889">
    <property type="component" value="Unassembled WGS sequence"/>
</dbReference>
<keyword evidence="4" id="KW-1015">Disulfide bond</keyword>
<evidence type="ECO:0000256" key="4">
    <source>
        <dbReference type="ARBA" id="ARBA00023157"/>
    </source>
</evidence>
<evidence type="ECO:0000256" key="2">
    <source>
        <dbReference type="ARBA" id="ARBA00022525"/>
    </source>
</evidence>
<feature type="domain" description="AA1-like" evidence="6">
    <location>
        <begin position="48"/>
        <end position="177"/>
    </location>
</feature>
<keyword evidence="2" id="KW-0964">Secreted</keyword>
<comment type="subcellular location">
    <subcellularLocation>
        <location evidence="1">Secreted</location>
    </subcellularLocation>
</comment>
<organism evidence="7 8">
    <name type="scientific">Staphylotrichum tortipilum</name>
    <dbReference type="NCBI Taxonomy" id="2831512"/>
    <lineage>
        <taxon>Eukaryota</taxon>
        <taxon>Fungi</taxon>
        <taxon>Dikarya</taxon>
        <taxon>Ascomycota</taxon>
        <taxon>Pezizomycotina</taxon>
        <taxon>Sordariomycetes</taxon>
        <taxon>Sordariomycetidae</taxon>
        <taxon>Sordariales</taxon>
        <taxon>Chaetomiaceae</taxon>
        <taxon>Staphylotrichum</taxon>
    </lineage>
</organism>
<keyword evidence="8" id="KW-1185">Reference proteome</keyword>
<keyword evidence="3 5" id="KW-0732">Signal</keyword>
<evidence type="ECO:0000256" key="1">
    <source>
        <dbReference type="ARBA" id="ARBA00004613"/>
    </source>
</evidence>
<reference evidence="7" key="2">
    <citation type="submission" date="2023-05" db="EMBL/GenBank/DDBJ databases">
        <authorList>
            <consortium name="Lawrence Berkeley National Laboratory"/>
            <person name="Steindorff A."/>
            <person name="Hensen N."/>
            <person name="Bonometti L."/>
            <person name="Westerberg I."/>
            <person name="Brannstrom I.O."/>
            <person name="Guillou S."/>
            <person name="Cros-Aarteil S."/>
            <person name="Calhoun S."/>
            <person name="Haridas S."/>
            <person name="Kuo A."/>
            <person name="Mondo S."/>
            <person name="Pangilinan J."/>
            <person name="Riley R."/>
            <person name="Labutti K."/>
            <person name="Andreopoulos B."/>
            <person name="Lipzen A."/>
            <person name="Chen C."/>
            <person name="Yanf M."/>
            <person name="Daum C."/>
            <person name="Ng V."/>
            <person name="Clum A."/>
            <person name="Ohm R."/>
            <person name="Martin F."/>
            <person name="Silar P."/>
            <person name="Natvig D."/>
            <person name="Lalanne C."/>
            <person name="Gautier V."/>
            <person name="Ament-Velasquez S.L."/>
            <person name="Kruys A."/>
            <person name="Hutchinson M.I."/>
            <person name="Powell A.J."/>
            <person name="Barry K."/>
            <person name="Miller A.N."/>
            <person name="Grigoriev I.V."/>
            <person name="Debuchy R."/>
            <person name="Gladieux P."/>
            <person name="Thoren M.H."/>
            <person name="Johannesson H."/>
        </authorList>
    </citation>
    <scope>NUCLEOTIDE SEQUENCE</scope>
    <source>
        <strain evidence="7">CBS 103.79</strain>
    </source>
</reference>
<evidence type="ECO:0000256" key="5">
    <source>
        <dbReference type="SAM" id="SignalP"/>
    </source>
</evidence>
<feature type="chain" id="PRO_5042834075" description="AA1-like domain-containing protein" evidence="5">
    <location>
        <begin position="19"/>
        <end position="191"/>
    </location>
</feature>
<dbReference type="Pfam" id="PF16541">
    <property type="entry name" value="AltA1"/>
    <property type="match status" value="1"/>
</dbReference>
<evidence type="ECO:0000256" key="3">
    <source>
        <dbReference type="ARBA" id="ARBA00022729"/>
    </source>
</evidence>
<comment type="caution">
    <text evidence="7">The sequence shown here is derived from an EMBL/GenBank/DDBJ whole genome shotgun (WGS) entry which is preliminary data.</text>
</comment>
<protein>
    <recommendedName>
        <fullName evidence="6">AA1-like domain-containing protein</fullName>
    </recommendedName>
</protein>
<gene>
    <name evidence="7" type="ORF">C8A05DRAFT_12797</name>
</gene>
<evidence type="ECO:0000313" key="7">
    <source>
        <dbReference type="EMBL" id="KAK3905394.1"/>
    </source>
</evidence>